<accession>A0AAD3XYR5</accession>
<dbReference type="AlphaFoldDB" id="A0AAD3XYR5"/>
<evidence type="ECO:0000313" key="1">
    <source>
        <dbReference type="EMBL" id="GMH20941.1"/>
    </source>
</evidence>
<protein>
    <submittedName>
        <fullName evidence="1">Uncharacterized protein</fullName>
    </submittedName>
</protein>
<sequence length="95" mass="10720">MVRICYSDAGKSRCFTRQITLAVWLMHLDCCSNPFRSYLLRPEEDTFSCSCSWPKCIAIRKKLLGGRNMLQEPSAFSVCDVAGDVAIASLKKHRS</sequence>
<comment type="caution">
    <text evidence="1">The sequence shown here is derived from an EMBL/GenBank/DDBJ whole genome shotgun (WGS) entry which is preliminary data.</text>
</comment>
<evidence type="ECO:0000313" key="2">
    <source>
        <dbReference type="Proteomes" id="UP001279734"/>
    </source>
</evidence>
<organism evidence="1 2">
    <name type="scientific">Nepenthes gracilis</name>
    <name type="common">Slender pitcher plant</name>
    <dbReference type="NCBI Taxonomy" id="150966"/>
    <lineage>
        <taxon>Eukaryota</taxon>
        <taxon>Viridiplantae</taxon>
        <taxon>Streptophyta</taxon>
        <taxon>Embryophyta</taxon>
        <taxon>Tracheophyta</taxon>
        <taxon>Spermatophyta</taxon>
        <taxon>Magnoliopsida</taxon>
        <taxon>eudicotyledons</taxon>
        <taxon>Gunneridae</taxon>
        <taxon>Pentapetalae</taxon>
        <taxon>Caryophyllales</taxon>
        <taxon>Nepenthaceae</taxon>
        <taxon>Nepenthes</taxon>
    </lineage>
</organism>
<reference evidence="1" key="1">
    <citation type="submission" date="2023-05" db="EMBL/GenBank/DDBJ databases">
        <title>Nepenthes gracilis genome sequencing.</title>
        <authorList>
            <person name="Fukushima K."/>
        </authorList>
    </citation>
    <scope>NUCLEOTIDE SEQUENCE</scope>
    <source>
        <strain evidence="1">SING2019-196</strain>
    </source>
</reference>
<proteinExistence type="predicted"/>
<dbReference type="EMBL" id="BSYO01000022">
    <property type="protein sequence ID" value="GMH20941.1"/>
    <property type="molecule type" value="Genomic_DNA"/>
</dbReference>
<gene>
    <name evidence="1" type="ORF">Nepgr_022783</name>
</gene>
<dbReference type="Proteomes" id="UP001279734">
    <property type="component" value="Unassembled WGS sequence"/>
</dbReference>
<name>A0AAD3XYR5_NEPGR</name>
<keyword evidence="2" id="KW-1185">Reference proteome</keyword>